<gene>
    <name evidence="4" type="ORF">pEA19081_p31</name>
</gene>
<geneLocation type="plasmid" evidence="4">
    <name>pEA19081</name>
</geneLocation>
<dbReference type="PANTHER" id="PTHR46797">
    <property type="entry name" value="HTH-TYPE TRANSCRIPTIONAL REGULATOR"/>
    <property type="match status" value="1"/>
</dbReference>
<evidence type="ECO:0000256" key="1">
    <source>
        <dbReference type="ARBA" id="ARBA00023125"/>
    </source>
</evidence>
<feature type="coiled-coil region" evidence="2">
    <location>
        <begin position="277"/>
        <end position="311"/>
    </location>
</feature>
<dbReference type="CDD" id="cd00093">
    <property type="entry name" value="HTH_XRE"/>
    <property type="match status" value="4"/>
</dbReference>
<dbReference type="InterPro" id="IPR050807">
    <property type="entry name" value="TransReg_Diox_bact_type"/>
</dbReference>
<dbReference type="InterPro" id="IPR001387">
    <property type="entry name" value="Cro/C1-type_HTH"/>
</dbReference>
<organism evidence="4">
    <name type="scientific">Enterococcus avium</name>
    <name type="common">Streptococcus avium</name>
    <dbReference type="NCBI Taxonomy" id="33945"/>
    <lineage>
        <taxon>Bacteria</taxon>
        <taxon>Bacillati</taxon>
        <taxon>Bacillota</taxon>
        <taxon>Bacilli</taxon>
        <taxon>Lactobacillales</taxon>
        <taxon>Enterococcaceae</taxon>
        <taxon>Enterococcus</taxon>
    </lineage>
</organism>
<keyword evidence="1" id="KW-0238">DNA-binding</keyword>
<name>A0A286KC84_ENTAV</name>
<dbReference type="Gene3D" id="1.10.260.40">
    <property type="entry name" value="lambda repressor-like DNA-binding domains"/>
    <property type="match status" value="4"/>
</dbReference>
<feature type="domain" description="HTH cro/C1-type" evidence="3">
    <location>
        <begin position="330"/>
        <end position="385"/>
    </location>
</feature>
<reference evidence="4" key="1">
    <citation type="journal article" date="2017" name="Front. Microbiol.">
        <title>Identification of Novel Conjugative Plasmids with Multiple Copies of fosB that Confer High-Level Fosfomycin Resistance to Vancomycin-Resistant Enterococci.</title>
        <authorList>
            <person name="Sun L."/>
            <person name="Zhang P."/>
            <person name="Qu T."/>
            <person name="Chen Y."/>
            <person name="Hua X."/>
            <person name="Shi K."/>
            <person name="Yu Y."/>
        </authorList>
    </citation>
    <scope>NUCLEOTIDE SEQUENCE</scope>
    <source>
        <strain evidence="4">19081</strain>
        <plasmid evidence="4">pEA19081</plasmid>
    </source>
</reference>
<feature type="domain" description="HTH cro/C1-type" evidence="3">
    <location>
        <begin position="136"/>
        <end position="191"/>
    </location>
</feature>
<accession>A0A286KC84</accession>
<dbReference type="AlphaFoldDB" id="A0A286KC84"/>
<evidence type="ECO:0000313" key="4">
    <source>
        <dbReference type="EMBL" id="APB62527.1"/>
    </source>
</evidence>
<dbReference type="GO" id="GO:0005829">
    <property type="term" value="C:cytosol"/>
    <property type="evidence" value="ECO:0007669"/>
    <property type="project" value="TreeGrafter"/>
</dbReference>
<proteinExistence type="predicted"/>
<keyword evidence="2" id="KW-0175">Coiled coil</keyword>
<dbReference type="InterPro" id="IPR010982">
    <property type="entry name" value="Lambda_DNA-bd_dom_sf"/>
</dbReference>
<dbReference type="EMBL" id="KX976485">
    <property type="protein sequence ID" value="APB62527.1"/>
    <property type="molecule type" value="Genomic_DNA"/>
</dbReference>
<feature type="domain" description="HTH cro/C1-type" evidence="3">
    <location>
        <begin position="12"/>
        <end position="67"/>
    </location>
</feature>
<evidence type="ECO:0000259" key="3">
    <source>
        <dbReference type="PROSITE" id="PS50943"/>
    </source>
</evidence>
<keyword evidence="4" id="KW-0614">Plasmid</keyword>
<dbReference type="SMART" id="SM00530">
    <property type="entry name" value="HTH_XRE"/>
    <property type="match status" value="4"/>
</dbReference>
<evidence type="ECO:0000256" key="2">
    <source>
        <dbReference type="SAM" id="Coils"/>
    </source>
</evidence>
<dbReference type="Pfam" id="PF01381">
    <property type="entry name" value="HTH_3"/>
    <property type="match status" value="3"/>
</dbReference>
<dbReference type="GO" id="GO:0003700">
    <property type="term" value="F:DNA-binding transcription factor activity"/>
    <property type="evidence" value="ECO:0007669"/>
    <property type="project" value="TreeGrafter"/>
</dbReference>
<feature type="domain" description="HTH cro/C1-type" evidence="3">
    <location>
        <begin position="210"/>
        <end position="264"/>
    </location>
</feature>
<protein>
    <submittedName>
        <fullName evidence="4">Helix-turn-helix motif</fullName>
    </submittedName>
</protein>
<dbReference type="SUPFAM" id="SSF47413">
    <property type="entry name" value="lambda repressor-like DNA-binding domains"/>
    <property type="match status" value="4"/>
</dbReference>
<dbReference type="GO" id="GO:0003677">
    <property type="term" value="F:DNA binding"/>
    <property type="evidence" value="ECO:0007669"/>
    <property type="project" value="UniProtKB-KW"/>
</dbReference>
<dbReference type="PANTHER" id="PTHR46797:SF1">
    <property type="entry name" value="METHYLPHOSPHONATE SYNTHASE"/>
    <property type="match status" value="1"/>
</dbReference>
<dbReference type="PROSITE" id="PS50943">
    <property type="entry name" value="HTH_CROC1"/>
    <property type="match status" value="4"/>
</dbReference>
<sequence length="460" mass="53144">MKPNLSLTSERIRKIIESKGLTLERFGDLIGDTPISSVNNWLRGVSLPNKNRLLTIANIGNTSVDWIKWGTLEEYIASYLIDSGYELYIKDFPEIPYKVFKDIQEKYSDTFSLDKDYELLNPIIKFTIGGVTLNRIKFYIDSSKKTIKQISTETGINYTTLTNYYRGERNPRNTETWNILADYFHVPVSYLMGLDETNVELKNLNIGNNIKNIRKSKNMTQTDFAELMGLSRSYIGDLENNRSNPSIKTLEAIARALDVPIVALINDSSTDNIVEPYESLTAENILLKQENEELKYEVESLRKRLYEIQQVVNQGAEKMIPNLKDVSKRIKYIRKKLGMTMEQFGSHLSNSPKSTIATWESGRNIPSQKKLQLIAIVGETTTDWIKWGTLEEYITSYLIGIGYELYIKDFPEIPHKVFKDIQEKYSDTFSLDKDYELLDSIIKNIFTKYYSKEFEVTQIP</sequence>